<dbReference type="InterPro" id="IPR036737">
    <property type="entry name" value="OmpA-like_sf"/>
</dbReference>
<evidence type="ECO:0008006" key="3">
    <source>
        <dbReference type="Google" id="ProtNLM"/>
    </source>
</evidence>
<protein>
    <recommendedName>
        <fullName evidence="3">OmpA-like domain-containing protein</fullName>
    </recommendedName>
</protein>
<dbReference type="EMBL" id="JAGSGD010000001">
    <property type="protein sequence ID" value="MBR7620344.1"/>
    <property type="molecule type" value="Genomic_DNA"/>
</dbReference>
<dbReference type="AlphaFoldDB" id="A0A941HVZ5"/>
<name>A0A941HVZ5_9CAUL</name>
<dbReference type="Gene3D" id="3.30.1330.60">
    <property type="entry name" value="OmpA-like domain"/>
    <property type="match status" value="1"/>
</dbReference>
<sequence length="268" mass="29898">MRQARCDEIARSFEPSIAVGGNYMVAGFNFSRQNPNGARDQYLVALNSFVLSCRRWAAFEIDEDGFGDAELRFSKVYSAKLDAEEVDAKITAFATTMQSAEDNRRADAEAIQQRVAELKALDRKHESERADDISDIMDRLTKLEILITERLNPPPGPPGEQPAIPEWIVHFRLAGQRPDPDELRRLVTEAPAARDKHPGWRFEVAGYADVSGQRGANYRLGQARAYAVQVALAEAGVRAWDVSSRGATDQFGPTGVENRLVRVRLLPR</sequence>
<dbReference type="SUPFAM" id="SSF103088">
    <property type="entry name" value="OmpA-like"/>
    <property type="match status" value="1"/>
</dbReference>
<proteinExistence type="predicted"/>
<dbReference type="RefSeq" id="WP_215341083.1">
    <property type="nucleotide sequence ID" value="NZ_JAGSGD010000001.1"/>
</dbReference>
<accession>A0A941HVZ5</accession>
<keyword evidence="2" id="KW-1185">Reference proteome</keyword>
<dbReference type="Proteomes" id="UP000622580">
    <property type="component" value="Unassembled WGS sequence"/>
</dbReference>
<organism evidence="1 2">
    <name type="scientific">Phenylobacterium glaciei</name>
    <dbReference type="NCBI Taxonomy" id="2803784"/>
    <lineage>
        <taxon>Bacteria</taxon>
        <taxon>Pseudomonadati</taxon>
        <taxon>Pseudomonadota</taxon>
        <taxon>Alphaproteobacteria</taxon>
        <taxon>Caulobacterales</taxon>
        <taxon>Caulobacteraceae</taxon>
        <taxon>Phenylobacterium</taxon>
    </lineage>
</organism>
<reference evidence="1" key="1">
    <citation type="submission" date="2021-04" db="EMBL/GenBank/DDBJ databases">
        <title>Draft genome assembly of strain Phenylobacterium sp. 20VBR1 using MiniION and Illumina platforms.</title>
        <authorList>
            <person name="Thomas F.A."/>
            <person name="Krishnan K.P."/>
            <person name="Sinha R.K."/>
        </authorList>
    </citation>
    <scope>NUCLEOTIDE SEQUENCE</scope>
    <source>
        <strain evidence="1">20VBR1</strain>
    </source>
</reference>
<gene>
    <name evidence="1" type="ORF">JKL49_13195</name>
</gene>
<comment type="caution">
    <text evidence="1">The sequence shown here is derived from an EMBL/GenBank/DDBJ whole genome shotgun (WGS) entry which is preliminary data.</text>
</comment>
<evidence type="ECO:0000313" key="2">
    <source>
        <dbReference type="Proteomes" id="UP000622580"/>
    </source>
</evidence>
<evidence type="ECO:0000313" key="1">
    <source>
        <dbReference type="EMBL" id="MBR7620344.1"/>
    </source>
</evidence>